<feature type="compositionally biased region" description="Basic and acidic residues" evidence="1">
    <location>
        <begin position="376"/>
        <end position="391"/>
    </location>
</feature>
<dbReference type="Gene3D" id="1.20.900.10">
    <property type="entry name" value="Dbl homology (DH) domain"/>
    <property type="match status" value="1"/>
</dbReference>
<feature type="compositionally biased region" description="Basic and acidic residues" evidence="1">
    <location>
        <begin position="358"/>
        <end position="369"/>
    </location>
</feature>
<feature type="region of interest" description="Disordered" evidence="1">
    <location>
        <begin position="1"/>
        <end position="31"/>
    </location>
</feature>
<evidence type="ECO:0000313" key="3">
    <source>
        <dbReference type="EMBL" id="KAJ2794256.1"/>
    </source>
</evidence>
<protein>
    <recommendedName>
        <fullName evidence="2">DH domain-containing protein</fullName>
    </recommendedName>
</protein>
<proteinExistence type="predicted"/>
<feature type="compositionally biased region" description="Polar residues" evidence="1">
    <location>
        <begin position="12"/>
        <end position="27"/>
    </location>
</feature>
<evidence type="ECO:0000256" key="1">
    <source>
        <dbReference type="SAM" id="MobiDB-lite"/>
    </source>
</evidence>
<dbReference type="OrthoDB" id="660555at2759"/>
<feature type="region of interest" description="Disordered" evidence="1">
    <location>
        <begin position="343"/>
        <end position="391"/>
    </location>
</feature>
<dbReference type="InterPro" id="IPR035899">
    <property type="entry name" value="DBL_dom_sf"/>
</dbReference>
<comment type="caution">
    <text evidence="3">The sequence shown here is derived from an EMBL/GenBank/DDBJ whole genome shotgun (WGS) entry which is preliminary data.</text>
</comment>
<dbReference type="GO" id="GO:0005085">
    <property type="term" value="F:guanyl-nucleotide exchange factor activity"/>
    <property type="evidence" value="ECO:0007669"/>
    <property type="project" value="InterPro"/>
</dbReference>
<dbReference type="SUPFAM" id="SSF48065">
    <property type="entry name" value="DBL homology domain (DH-domain)"/>
    <property type="match status" value="1"/>
</dbReference>
<feature type="region of interest" description="Disordered" evidence="1">
    <location>
        <begin position="188"/>
        <end position="208"/>
    </location>
</feature>
<dbReference type="Proteomes" id="UP001140094">
    <property type="component" value="Unassembled WGS sequence"/>
</dbReference>
<feature type="non-terminal residue" evidence="3">
    <location>
        <position position="564"/>
    </location>
</feature>
<dbReference type="AlphaFoldDB" id="A0A9W8HQ40"/>
<reference evidence="3" key="1">
    <citation type="submission" date="2022-07" db="EMBL/GenBank/DDBJ databases">
        <title>Phylogenomic reconstructions and comparative analyses of Kickxellomycotina fungi.</title>
        <authorList>
            <person name="Reynolds N.K."/>
            <person name="Stajich J.E."/>
            <person name="Barry K."/>
            <person name="Grigoriev I.V."/>
            <person name="Crous P."/>
            <person name="Smith M.E."/>
        </authorList>
    </citation>
    <scope>NUCLEOTIDE SEQUENCE</scope>
    <source>
        <strain evidence="3">NRRL 1565</strain>
    </source>
</reference>
<dbReference type="PROSITE" id="PS50010">
    <property type="entry name" value="DH_2"/>
    <property type="match status" value="1"/>
</dbReference>
<name>A0A9W8HQ40_9FUNG</name>
<accession>A0A9W8HQ40</accession>
<dbReference type="PANTHER" id="PTHR12673">
    <property type="entry name" value="FACIOGENITAL DYSPLASIA PROTEIN"/>
    <property type="match status" value="1"/>
</dbReference>
<evidence type="ECO:0000313" key="4">
    <source>
        <dbReference type="Proteomes" id="UP001140094"/>
    </source>
</evidence>
<organism evidence="3 4">
    <name type="scientific">Coemansia guatemalensis</name>
    <dbReference type="NCBI Taxonomy" id="2761395"/>
    <lineage>
        <taxon>Eukaryota</taxon>
        <taxon>Fungi</taxon>
        <taxon>Fungi incertae sedis</taxon>
        <taxon>Zoopagomycota</taxon>
        <taxon>Kickxellomycotina</taxon>
        <taxon>Kickxellomycetes</taxon>
        <taxon>Kickxellales</taxon>
        <taxon>Kickxellaceae</taxon>
        <taxon>Coemansia</taxon>
    </lineage>
</organism>
<dbReference type="InterPro" id="IPR000219">
    <property type="entry name" value="DH_dom"/>
</dbReference>
<dbReference type="CDD" id="cd00160">
    <property type="entry name" value="RhoGEF"/>
    <property type="match status" value="1"/>
</dbReference>
<dbReference type="SMART" id="SM00325">
    <property type="entry name" value="RhoGEF"/>
    <property type="match status" value="1"/>
</dbReference>
<dbReference type="InterPro" id="IPR051092">
    <property type="entry name" value="FYVE_RhoGEF_PH"/>
</dbReference>
<keyword evidence="4" id="KW-1185">Reference proteome</keyword>
<evidence type="ECO:0000259" key="2">
    <source>
        <dbReference type="PROSITE" id="PS50010"/>
    </source>
</evidence>
<dbReference type="Gene3D" id="3.30.1120.160">
    <property type="match status" value="1"/>
</dbReference>
<dbReference type="EMBL" id="JANBUO010002600">
    <property type="protein sequence ID" value="KAJ2794256.1"/>
    <property type="molecule type" value="Genomic_DNA"/>
</dbReference>
<dbReference type="Pfam" id="PF00621">
    <property type="entry name" value="RhoGEF"/>
    <property type="match status" value="1"/>
</dbReference>
<dbReference type="GO" id="GO:0005737">
    <property type="term" value="C:cytoplasm"/>
    <property type="evidence" value="ECO:0007669"/>
    <property type="project" value="TreeGrafter"/>
</dbReference>
<feature type="domain" description="DH" evidence="2">
    <location>
        <begin position="393"/>
        <end position="564"/>
    </location>
</feature>
<gene>
    <name evidence="3" type="ORF">H4R20_006287</name>
</gene>
<dbReference type="PANTHER" id="PTHR12673:SF159">
    <property type="entry name" value="LD03170P"/>
    <property type="match status" value="1"/>
</dbReference>
<sequence length="564" mass="63325">MSDAHSPPHSAGQHSAESSQTGLTPSSRCAFEVPNENENDGLYVAEFWLNALVPKPHTNFFGYESSIGPICISISTRESHECYKALVRTPFKFGVVYVPTMVIDEPIFGTDLDRLSNPTPQKILLYHALRLYFQQADDERRGYLLTALRNQRLSAENAARVVNTALAHSADAMWGRAVLDAANNSAAAATASGDKSQRMKRGLQRSGTKRSIELRRAEINEFMEGLFQSGTTAESPSERCSLTLRSSSFDDDAGEDVRDAALQAEIHGFLTAERSTRDLAVATESLTEIRDDHLKPLLRNLEPKLYRRRLRIDFVVVGSRDHLHLTDMAAPHRRFLRALERASARMRGDPGSSADSPRPGEESSPEKPKATAANKPEQKPTKRKKTREELEAKRNNVVQELIATERSYVEKLRALIDIYVVPLRSAARSANNALIPAYDAHVIFGNIERVSEVNERFLGDLEAWQLGEMDPKETIGSLCRDHFVDFHVYKRYINGYQHALTSSRELESKNPLYAAFLQKAREREECRKLGISDLLIMPVQRIPRYTLLLTDLLKTIPEDDPDAA</sequence>